<dbReference type="EMBL" id="GL876969">
    <property type="protein sequence ID" value="KLU86107.1"/>
    <property type="molecule type" value="Genomic_DNA"/>
</dbReference>
<feature type="chain" id="PRO_5009385613" evidence="2">
    <location>
        <begin position="20"/>
        <end position="160"/>
    </location>
</feature>
<proteinExistence type="predicted"/>
<dbReference type="Proteomes" id="UP000011715">
    <property type="component" value="Unassembled WGS sequence"/>
</dbReference>
<name>A0A0C4DYK4_MAGP6</name>
<reference evidence="3" key="3">
    <citation type="submission" date="2011-03" db="EMBL/GenBank/DDBJ databases">
        <title>Annotation of Magnaporthe poae ATCC 64411.</title>
        <authorList>
            <person name="Ma L.-J."/>
            <person name="Dead R."/>
            <person name="Young S.K."/>
            <person name="Zeng Q."/>
            <person name="Gargeya S."/>
            <person name="Fitzgerald M."/>
            <person name="Haas B."/>
            <person name="Abouelleil A."/>
            <person name="Alvarado L."/>
            <person name="Arachchi H.M."/>
            <person name="Berlin A."/>
            <person name="Brown A."/>
            <person name="Chapman S.B."/>
            <person name="Chen Z."/>
            <person name="Dunbar C."/>
            <person name="Freedman E."/>
            <person name="Gearin G."/>
            <person name="Gellesch M."/>
            <person name="Goldberg J."/>
            <person name="Griggs A."/>
            <person name="Gujja S."/>
            <person name="Heiman D."/>
            <person name="Howarth C."/>
            <person name="Larson L."/>
            <person name="Lui A."/>
            <person name="MacDonald P.J.P."/>
            <person name="Mehta T."/>
            <person name="Montmayeur A."/>
            <person name="Murphy C."/>
            <person name="Neiman D."/>
            <person name="Pearson M."/>
            <person name="Priest M."/>
            <person name="Roberts A."/>
            <person name="Saif S."/>
            <person name="Shea T."/>
            <person name="Shenoy N."/>
            <person name="Sisk P."/>
            <person name="Stolte C."/>
            <person name="Sykes S."/>
            <person name="Yandava C."/>
            <person name="Wortman J."/>
            <person name="Nusbaum C."/>
            <person name="Birren B."/>
        </authorList>
    </citation>
    <scope>NUCLEOTIDE SEQUENCE</scope>
    <source>
        <strain evidence="3">ATCC 64411</strain>
    </source>
</reference>
<sequence length="160" mass="17950">MPFPSALLLLGAAFVSGYAFVEHTQATLRLKLKYEEKGRKAARWSSSVERLMWDTRTTIAFGLVASAISFLSALNLLFFNILLPPSADGWIPYRAIWAGLVAAAQHYAWDHMHSFWRGKPKVPMMAEWNAATDESRDVTELLGVLRFIWVLVALLKLAGL</sequence>
<dbReference type="OMA" id="REQTRIP"/>
<evidence type="ECO:0000313" key="4">
    <source>
        <dbReference type="EnsemblFungi" id="MAPG_05126T0"/>
    </source>
</evidence>
<organism evidence="4 5">
    <name type="scientific">Magnaporthiopsis poae (strain ATCC 64411 / 73-15)</name>
    <name type="common">Kentucky bluegrass fungus</name>
    <name type="synonym">Magnaporthe poae</name>
    <dbReference type="NCBI Taxonomy" id="644358"/>
    <lineage>
        <taxon>Eukaryota</taxon>
        <taxon>Fungi</taxon>
        <taxon>Dikarya</taxon>
        <taxon>Ascomycota</taxon>
        <taxon>Pezizomycotina</taxon>
        <taxon>Sordariomycetes</taxon>
        <taxon>Sordariomycetidae</taxon>
        <taxon>Magnaporthales</taxon>
        <taxon>Magnaporthaceae</taxon>
        <taxon>Magnaporthiopsis</taxon>
    </lineage>
</organism>
<reference evidence="4" key="5">
    <citation type="submission" date="2015-06" db="UniProtKB">
        <authorList>
            <consortium name="EnsemblFungi"/>
        </authorList>
    </citation>
    <scope>IDENTIFICATION</scope>
    <source>
        <strain evidence="4">ATCC 64411</strain>
    </source>
</reference>
<dbReference type="VEuPathDB" id="FungiDB:MAPG_05126"/>
<feature type="transmembrane region" description="Helical" evidence="1">
    <location>
        <begin position="91"/>
        <end position="109"/>
    </location>
</feature>
<keyword evidence="1" id="KW-0472">Membrane</keyword>
<evidence type="ECO:0000313" key="5">
    <source>
        <dbReference type="Proteomes" id="UP000011715"/>
    </source>
</evidence>
<feature type="transmembrane region" description="Helical" evidence="1">
    <location>
        <begin position="59"/>
        <end position="79"/>
    </location>
</feature>
<keyword evidence="5" id="KW-1185">Reference proteome</keyword>
<reference evidence="4" key="4">
    <citation type="journal article" date="2015" name="G3 (Bethesda)">
        <title>Genome sequences of three phytopathogenic species of the Magnaporthaceae family of fungi.</title>
        <authorList>
            <person name="Okagaki L.H."/>
            <person name="Nunes C.C."/>
            <person name="Sailsbery J."/>
            <person name="Clay B."/>
            <person name="Brown D."/>
            <person name="John T."/>
            <person name="Oh Y."/>
            <person name="Young N."/>
            <person name="Fitzgerald M."/>
            <person name="Haas B.J."/>
            <person name="Zeng Q."/>
            <person name="Young S."/>
            <person name="Adiconis X."/>
            <person name="Fan L."/>
            <person name="Levin J.Z."/>
            <person name="Mitchell T.K."/>
            <person name="Okubara P.A."/>
            <person name="Farman M.L."/>
            <person name="Kohn L.M."/>
            <person name="Birren B."/>
            <person name="Ma L.-J."/>
            <person name="Dean R.A."/>
        </authorList>
    </citation>
    <scope>NUCLEOTIDE SEQUENCE</scope>
    <source>
        <strain evidence="4">ATCC 64411 / 73-15</strain>
    </source>
</reference>
<reference evidence="3" key="1">
    <citation type="submission" date="2010-05" db="EMBL/GenBank/DDBJ databases">
        <title>The Genome Sequence of Magnaporthe poae strain ATCC 64411.</title>
        <authorList>
            <consortium name="The Broad Institute Genome Sequencing Platform"/>
            <consortium name="Broad Institute Genome Sequencing Center for Infectious Disease"/>
            <person name="Ma L.-J."/>
            <person name="Dead R."/>
            <person name="Young S."/>
            <person name="Zeng Q."/>
            <person name="Koehrsen M."/>
            <person name="Alvarado L."/>
            <person name="Berlin A."/>
            <person name="Chapman S.B."/>
            <person name="Chen Z."/>
            <person name="Freedman E."/>
            <person name="Gellesch M."/>
            <person name="Goldberg J."/>
            <person name="Griggs A."/>
            <person name="Gujja S."/>
            <person name="Heilman E.R."/>
            <person name="Heiman D."/>
            <person name="Hepburn T."/>
            <person name="Howarth C."/>
            <person name="Jen D."/>
            <person name="Larson L."/>
            <person name="Mehta T."/>
            <person name="Neiman D."/>
            <person name="Pearson M."/>
            <person name="Roberts A."/>
            <person name="Saif S."/>
            <person name="Shea T."/>
            <person name="Shenoy N."/>
            <person name="Sisk P."/>
            <person name="Stolte C."/>
            <person name="Sykes S."/>
            <person name="Walk T."/>
            <person name="White J."/>
            <person name="Yandava C."/>
            <person name="Haas B."/>
            <person name="Nusbaum C."/>
            <person name="Birren B."/>
        </authorList>
    </citation>
    <scope>NUCLEOTIDE SEQUENCE</scope>
    <source>
        <strain evidence="3">ATCC 64411</strain>
    </source>
</reference>
<evidence type="ECO:0000256" key="1">
    <source>
        <dbReference type="SAM" id="Phobius"/>
    </source>
</evidence>
<keyword evidence="1" id="KW-1133">Transmembrane helix</keyword>
<feature type="signal peptide" evidence="2">
    <location>
        <begin position="1"/>
        <end position="19"/>
    </location>
</feature>
<accession>A0A0C4DYK4</accession>
<reference evidence="5" key="2">
    <citation type="submission" date="2010-05" db="EMBL/GenBank/DDBJ databases">
        <title>The genome sequence of Magnaporthe poae strain ATCC 64411.</title>
        <authorList>
            <person name="Ma L.-J."/>
            <person name="Dead R."/>
            <person name="Young S."/>
            <person name="Zeng Q."/>
            <person name="Koehrsen M."/>
            <person name="Alvarado L."/>
            <person name="Berlin A."/>
            <person name="Chapman S.B."/>
            <person name="Chen Z."/>
            <person name="Freedman E."/>
            <person name="Gellesch M."/>
            <person name="Goldberg J."/>
            <person name="Griggs A."/>
            <person name="Gujja S."/>
            <person name="Heilman E.R."/>
            <person name="Heiman D."/>
            <person name="Hepburn T."/>
            <person name="Howarth C."/>
            <person name="Jen D."/>
            <person name="Larson L."/>
            <person name="Mehta T."/>
            <person name="Neiman D."/>
            <person name="Pearson M."/>
            <person name="Roberts A."/>
            <person name="Saif S."/>
            <person name="Shea T."/>
            <person name="Shenoy N."/>
            <person name="Sisk P."/>
            <person name="Stolte C."/>
            <person name="Sykes S."/>
            <person name="Walk T."/>
            <person name="White J."/>
            <person name="Yandava C."/>
            <person name="Haas B."/>
            <person name="Nusbaum C."/>
            <person name="Birren B."/>
        </authorList>
    </citation>
    <scope>NUCLEOTIDE SEQUENCE [LARGE SCALE GENOMIC DNA]</scope>
    <source>
        <strain evidence="5">ATCC 64411 / 73-15</strain>
    </source>
</reference>
<dbReference type="eggNOG" id="ENOG502SRHJ">
    <property type="taxonomic scope" value="Eukaryota"/>
</dbReference>
<dbReference type="EnsemblFungi" id="MAPG_05126T0">
    <property type="protein sequence ID" value="MAPG_05126T0"/>
    <property type="gene ID" value="MAPG_05126"/>
</dbReference>
<dbReference type="EMBL" id="ADBL01001210">
    <property type="status" value="NOT_ANNOTATED_CDS"/>
    <property type="molecule type" value="Genomic_DNA"/>
</dbReference>
<protein>
    <submittedName>
        <fullName evidence="3 4">Uncharacterized protein</fullName>
    </submittedName>
</protein>
<keyword evidence="1" id="KW-0812">Transmembrane</keyword>
<evidence type="ECO:0000256" key="2">
    <source>
        <dbReference type="SAM" id="SignalP"/>
    </source>
</evidence>
<gene>
    <name evidence="3" type="ORF">MAPG_05126</name>
</gene>
<dbReference type="AlphaFoldDB" id="A0A0C4DYK4"/>
<dbReference type="OrthoDB" id="5405107at2759"/>
<keyword evidence="2" id="KW-0732">Signal</keyword>
<evidence type="ECO:0000313" key="3">
    <source>
        <dbReference type="EMBL" id="KLU86107.1"/>
    </source>
</evidence>